<organism evidence="1 2">
    <name type="scientific">Glacieibacterium frigidum</name>
    <dbReference type="NCBI Taxonomy" id="2593303"/>
    <lineage>
        <taxon>Bacteria</taxon>
        <taxon>Pseudomonadati</taxon>
        <taxon>Pseudomonadota</taxon>
        <taxon>Alphaproteobacteria</taxon>
        <taxon>Sphingomonadales</taxon>
        <taxon>Sphingosinicellaceae</taxon>
        <taxon>Glacieibacterium</taxon>
    </lineage>
</organism>
<evidence type="ECO:0000313" key="1">
    <source>
        <dbReference type="EMBL" id="TRW14492.1"/>
    </source>
</evidence>
<dbReference type="EMBL" id="VJWA01000002">
    <property type="protein sequence ID" value="TRW14492.1"/>
    <property type="molecule type" value="Genomic_DNA"/>
</dbReference>
<gene>
    <name evidence="1" type="ORF">FMM06_12360</name>
</gene>
<dbReference type="Proteomes" id="UP000317894">
    <property type="component" value="Unassembled WGS sequence"/>
</dbReference>
<comment type="caution">
    <text evidence="1">The sequence shown here is derived from an EMBL/GenBank/DDBJ whole genome shotgun (WGS) entry which is preliminary data.</text>
</comment>
<reference evidence="1 2" key="1">
    <citation type="submission" date="2019-07" db="EMBL/GenBank/DDBJ databases">
        <title>Novel species isolated from glacier.</title>
        <authorList>
            <person name="Liu Q."/>
            <person name="Xin Y.-H."/>
        </authorList>
    </citation>
    <scope>NUCLEOTIDE SEQUENCE [LARGE SCALE GENOMIC DNA]</scope>
    <source>
        <strain evidence="1 2">LB1R16</strain>
    </source>
</reference>
<dbReference type="AlphaFoldDB" id="A0A552U8E7"/>
<dbReference type="OrthoDB" id="9017325at2"/>
<keyword evidence="2" id="KW-1185">Reference proteome</keyword>
<accession>A0A552U8E7</accession>
<dbReference type="RefSeq" id="WP_144237697.1">
    <property type="nucleotide sequence ID" value="NZ_VJWA01000002.1"/>
</dbReference>
<protein>
    <submittedName>
        <fullName evidence="1">Uncharacterized protein</fullName>
    </submittedName>
</protein>
<name>A0A552U8E7_9SPHN</name>
<proteinExistence type="predicted"/>
<evidence type="ECO:0000313" key="2">
    <source>
        <dbReference type="Proteomes" id="UP000317894"/>
    </source>
</evidence>
<sequence length="194" mass="21361">MTATQPPRMFVLPPVRPDFIFSVLRRNFKTVTNDTVAFVRSKLHPFAAALDADPAGTWKPTAARHEVLLPASMPDLLADPRLLTETFEAQARPDQTDLAIVVKLVLPTGCPIHVAWELARQFTREAFVIEHRLPAVLVLHAPAISGVRDANPMHAHIIALARTWENAFTGFATIACDAAHAPLAERWKALRGDA</sequence>
<dbReference type="Gene3D" id="3.30.930.30">
    <property type="match status" value="1"/>
</dbReference>